<reference evidence="1 2" key="1">
    <citation type="submission" date="2018-11" db="EMBL/GenBank/DDBJ databases">
        <title>Cryobacterium sp. nov., isolated from rhizosphere soil of lettuce.</title>
        <authorList>
            <person name="Wang Y."/>
        </authorList>
    </citation>
    <scope>NUCLEOTIDE SEQUENCE [LARGE SCALE GENOMIC DNA]</scope>
    <source>
        <strain evidence="1 2">NEAU-85</strain>
    </source>
</reference>
<sequence>MSALSQAHALRHLVETDATWRLLRADNAPVIAALLSAHLGGDNRRLPAAELYELVDHDLDALRAHGFDLPQTAQSYCAEWRKAGFLTRRPAEEARGETFELAPGALGAIRFVEQLAAPRQTVTESRLSSIASQLGQLAIETDPDASRRLEQLHAQRDAIEAQIERINAGDLDVLEPERALERVRDVLAQAEEIPSDFARVRERFEALNRELRARIVESDDTQRAVLDEVFRGVDLIAESDEGRSFSGFSSLVLDPAVGAAFDDDIARVLQREFAADLAPSDRRFLRRFIGTLKDNSGEIHEVITSFARGLRRYVQSQDYQRDRVLRGLLQEALADALPAAEHIKPYRPTNINLELSAVPLASVGSIRLHDPAELNATEPIVEHVAEVADLESLRALARETEIDFAELTTAVNDVLAEREHCTVGEVLERHPASQGVASIVGLLVLAATQGTSDTVSAETVRWRGTDDVRRAATIPIHRFTGRLV</sequence>
<dbReference type="Pfam" id="PF11855">
    <property type="entry name" value="DUF3375"/>
    <property type="match status" value="1"/>
</dbReference>
<dbReference type="InterPro" id="IPR021804">
    <property type="entry name" value="DUF3375"/>
</dbReference>
<organism evidence="1 2">
    <name type="scientific">Cryobacterium tepidiphilum</name>
    <dbReference type="NCBI Taxonomy" id="2486026"/>
    <lineage>
        <taxon>Bacteria</taxon>
        <taxon>Bacillati</taxon>
        <taxon>Actinomycetota</taxon>
        <taxon>Actinomycetes</taxon>
        <taxon>Micrococcales</taxon>
        <taxon>Microbacteriaceae</taxon>
        <taxon>Cryobacterium</taxon>
    </lineage>
</organism>
<dbReference type="AlphaFoldDB" id="A0A3M8LA26"/>
<comment type="caution">
    <text evidence="1">The sequence shown here is derived from an EMBL/GenBank/DDBJ whole genome shotgun (WGS) entry which is preliminary data.</text>
</comment>
<evidence type="ECO:0000313" key="1">
    <source>
        <dbReference type="EMBL" id="RNE62296.1"/>
    </source>
</evidence>
<name>A0A3M8LA26_9MICO</name>
<dbReference type="Proteomes" id="UP000279859">
    <property type="component" value="Unassembled WGS sequence"/>
</dbReference>
<dbReference type="OrthoDB" id="138803at2"/>
<gene>
    <name evidence="1" type="ORF">EEJ31_08725</name>
</gene>
<evidence type="ECO:0000313" key="2">
    <source>
        <dbReference type="Proteomes" id="UP000279859"/>
    </source>
</evidence>
<dbReference type="EMBL" id="RDSR01000012">
    <property type="protein sequence ID" value="RNE62296.1"/>
    <property type="molecule type" value="Genomic_DNA"/>
</dbReference>
<proteinExistence type="predicted"/>
<protein>
    <submittedName>
        <fullName evidence="1">DUF3375 domain-containing protein</fullName>
    </submittedName>
</protein>
<dbReference type="RefSeq" id="WP_123045919.1">
    <property type="nucleotide sequence ID" value="NZ_RDSR01000012.1"/>
</dbReference>
<keyword evidence="2" id="KW-1185">Reference proteome</keyword>
<accession>A0A3M8LA26</accession>